<dbReference type="Pfam" id="PF09495">
    <property type="entry name" value="DUF2462"/>
    <property type="match status" value="1"/>
</dbReference>
<organism evidence="2 3">
    <name type="scientific">Friedmanniomyces simplex</name>
    <dbReference type="NCBI Taxonomy" id="329884"/>
    <lineage>
        <taxon>Eukaryota</taxon>
        <taxon>Fungi</taxon>
        <taxon>Dikarya</taxon>
        <taxon>Ascomycota</taxon>
        <taxon>Pezizomycotina</taxon>
        <taxon>Dothideomycetes</taxon>
        <taxon>Dothideomycetidae</taxon>
        <taxon>Mycosphaerellales</taxon>
        <taxon>Teratosphaeriaceae</taxon>
        <taxon>Friedmanniomyces</taxon>
    </lineage>
</organism>
<protein>
    <submittedName>
        <fullName evidence="2">Uncharacterized protein</fullName>
    </submittedName>
</protein>
<name>A0A4V5NHZ8_9PEZI</name>
<sequence length="89" mass="9611">MAQGQAKKTKAPAAKITQRKQTGNRVIKPKKLALQKQQRSNKKHTSGLTAMTEKSLAGRAGHLELLRGGKKDRKEIAIAAAAKQAKKGQ</sequence>
<feature type="region of interest" description="Disordered" evidence="1">
    <location>
        <begin position="1"/>
        <end position="55"/>
    </location>
</feature>
<evidence type="ECO:0000313" key="2">
    <source>
        <dbReference type="EMBL" id="TKA81089.1"/>
    </source>
</evidence>
<gene>
    <name evidence="2" type="ORF">B0A55_02548</name>
</gene>
<reference evidence="2 3" key="1">
    <citation type="submission" date="2017-03" db="EMBL/GenBank/DDBJ databases">
        <title>Genomes of endolithic fungi from Antarctica.</title>
        <authorList>
            <person name="Coleine C."/>
            <person name="Masonjones S."/>
            <person name="Stajich J.E."/>
        </authorList>
    </citation>
    <scope>NUCLEOTIDE SEQUENCE [LARGE SCALE GENOMIC DNA]</scope>
    <source>
        <strain evidence="2 3">CCFEE 5184</strain>
    </source>
</reference>
<feature type="compositionally biased region" description="Basic residues" evidence="1">
    <location>
        <begin position="27"/>
        <end position="45"/>
    </location>
</feature>
<dbReference type="Proteomes" id="UP000309340">
    <property type="component" value="Unassembled WGS sequence"/>
</dbReference>
<evidence type="ECO:0000256" key="1">
    <source>
        <dbReference type="SAM" id="MobiDB-lite"/>
    </source>
</evidence>
<dbReference type="AlphaFoldDB" id="A0A4V5NHZ8"/>
<dbReference type="EMBL" id="NAJQ01000058">
    <property type="protein sequence ID" value="TKA81089.1"/>
    <property type="molecule type" value="Genomic_DNA"/>
</dbReference>
<accession>A0A4V5NHZ8</accession>
<proteinExistence type="predicted"/>
<keyword evidence="3" id="KW-1185">Reference proteome</keyword>
<dbReference type="OrthoDB" id="5239630at2759"/>
<dbReference type="InterPro" id="IPR019034">
    <property type="entry name" value="UPF0390"/>
</dbReference>
<dbReference type="STRING" id="329884.A0A4V5NHZ8"/>
<evidence type="ECO:0000313" key="3">
    <source>
        <dbReference type="Proteomes" id="UP000309340"/>
    </source>
</evidence>
<comment type="caution">
    <text evidence="2">The sequence shown here is derived from an EMBL/GenBank/DDBJ whole genome shotgun (WGS) entry which is preliminary data.</text>
</comment>